<protein>
    <submittedName>
        <fullName evidence="1">Uncharacterized protein</fullName>
    </submittedName>
</protein>
<dbReference type="Proteomes" id="UP001199106">
    <property type="component" value="Unassembled WGS sequence"/>
</dbReference>
<dbReference type="EMBL" id="JAANER010000003">
    <property type="protein sequence ID" value="KAG9192786.1"/>
    <property type="molecule type" value="Genomic_DNA"/>
</dbReference>
<sequence length="122" mass="13679">MTGNLVARSVQYETGKPGRRMIYDAFQSDSVYSSYATDNMPKPIGSGEFKDNPGSWFYMCDFHDMLKNLPDVSDLIDIVVKVYRASMGHSQTGKFGLNTPMRLEPVETEGRSTKSCLIHSDL</sequence>
<keyword evidence="2" id="KW-1185">Reference proteome</keyword>
<proteinExistence type="predicted"/>
<organism evidence="1 2">
    <name type="scientific">Alternaria panax</name>
    <dbReference type="NCBI Taxonomy" id="48097"/>
    <lineage>
        <taxon>Eukaryota</taxon>
        <taxon>Fungi</taxon>
        <taxon>Dikarya</taxon>
        <taxon>Ascomycota</taxon>
        <taxon>Pezizomycotina</taxon>
        <taxon>Dothideomycetes</taxon>
        <taxon>Pleosporomycetidae</taxon>
        <taxon>Pleosporales</taxon>
        <taxon>Pleosporineae</taxon>
        <taxon>Pleosporaceae</taxon>
        <taxon>Alternaria</taxon>
        <taxon>Alternaria sect. Panax</taxon>
    </lineage>
</organism>
<reference evidence="1" key="1">
    <citation type="submission" date="2021-07" db="EMBL/GenBank/DDBJ databases">
        <title>Genome Resource of American Ginseng Black Spot Pathogen Alternaria panax.</title>
        <authorList>
            <person name="Qiu C."/>
            <person name="Wang W."/>
            <person name="Liu Z."/>
        </authorList>
    </citation>
    <scope>NUCLEOTIDE SEQUENCE</scope>
    <source>
        <strain evidence="1">BNCC115425</strain>
    </source>
</reference>
<gene>
    <name evidence="1" type="ORF">G6011_11520</name>
</gene>
<evidence type="ECO:0000313" key="2">
    <source>
        <dbReference type="Proteomes" id="UP001199106"/>
    </source>
</evidence>
<evidence type="ECO:0000313" key="1">
    <source>
        <dbReference type="EMBL" id="KAG9192786.1"/>
    </source>
</evidence>
<comment type="caution">
    <text evidence="1">The sequence shown here is derived from an EMBL/GenBank/DDBJ whole genome shotgun (WGS) entry which is preliminary data.</text>
</comment>
<name>A0AAD4NQ20_9PLEO</name>
<dbReference type="AlphaFoldDB" id="A0AAD4NQ20"/>
<accession>A0AAD4NQ20</accession>